<organism evidence="1">
    <name type="scientific">marine metagenome</name>
    <dbReference type="NCBI Taxonomy" id="408172"/>
    <lineage>
        <taxon>unclassified sequences</taxon>
        <taxon>metagenomes</taxon>
        <taxon>ecological metagenomes</taxon>
    </lineage>
</organism>
<evidence type="ECO:0000313" key="1">
    <source>
        <dbReference type="EMBL" id="SVB38367.1"/>
    </source>
</evidence>
<feature type="non-terminal residue" evidence="1">
    <location>
        <position position="114"/>
    </location>
</feature>
<dbReference type="Pfam" id="PF06325">
    <property type="entry name" value="PrmA"/>
    <property type="match status" value="1"/>
</dbReference>
<proteinExistence type="predicted"/>
<reference evidence="1" key="1">
    <citation type="submission" date="2018-05" db="EMBL/GenBank/DDBJ databases">
        <authorList>
            <person name="Lanie J.A."/>
            <person name="Ng W.-L."/>
            <person name="Kazmierczak K.M."/>
            <person name="Andrzejewski T.M."/>
            <person name="Davidsen T.M."/>
            <person name="Wayne K.J."/>
            <person name="Tettelin H."/>
            <person name="Glass J.I."/>
            <person name="Rusch D."/>
            <person name="Podicherti R."/>
            <person name="Tsui H.-C.T."/>
            <person name="Winkler M.E."/>
        </authorList>
    </citation>
    <scope>NUCLEOTIDE SEQUENCE</scope>
</reference>
<protein>
    <submittedName>
        <fullName evidence="1">Uncharacterized protein</fullName>
    </submittedName>
</protein>
<sequence length="114" mass="13212">MSSELIPPLEDLLCELAPCNWCLQINRLSDEGTLEGFFDNRERALAEWTSLSQRFSAFAESLSPELSTVEDRDWKEAYKEHFHPWSTGPLHLVPEWERATYVLPEGEKVLYVDP</sequence>
<name>A0A382DL81_9ZZZZ</name>
<gene>
    <name evidence="1" type="ORF">METZ01_LOCUS191221</name>
</gene>
<dbReference type="AlphaFoldDB" id="A0A382DL81"/>
<accession>A0A382DL81</accession>
<dbReference type="EMBL" id="UINC01039619">
    <property type="protein sequence ID" value="SVB38367.1"/>
    <property type="molecule type" value="Genomic_DNA"/>
</dbReference>